<evidence type="ECO:0000256" key="17">
    <source>
        <dbReference type="HAMAP-Rule" id="MF_01965"/>
    </source>
</evidence>
<evidence type="ECO:0000256" key="3">
    <source>
        <dbReference type="ARBA" id="ARBA00006001"/>
    </source>
</evidence>
<evidence type="ECO:0000256" key="15">
    <source>
        <dbReference type="ARBA" id="ARBA00048238"/>
    </source>
</evidence>
<evidence type="ECO:0000256" key="12">
    <source>
        <dbReference type="ARBA" id="ARBA00023239"/>
    </source>
</evidence>
<dbReference type="SUPFAM" id="SSF64153">
    <property type="entry name" value="YjeF N-terminal domain-like"/>
    <property type="match status" value="1"/>
</dbReference>
<keyword evidence="23" id="KW-1185">Reference proteome</keyword>
<keyword evidence="5 18" id="KW-0479">Metal-binding</keyword>
<evidence type="ECO:0000256" key="1">
    <source>
        <dbReference type="ARBA" id="ARBA00000013"/>
    </source>
</evidence>
<feature type="binding site" evidence="17">
    <location>
        <position position="427"/>
    </location>
    <ligand>
        <name>AMP</name>
        <dbReference type="ChEBI" id="CHEBI:456215"/>
    </ligand>
</feature>
<dbReference type="RefSeq" id="WP_256620038.1">
    <property type="nucleotide sequence ID" value="NZ_JANIBC010000013.1"/>
</dbReference>
<keyword evidence="8 17" id="KW-0521">NADP</keyword>
<dbReference type="GO" id="GO:0110051">
    <property type="term" value="P:metabolite repair"/>
    <property type="evidence" value="ECO:0007669"/>
    <property type="project" value="TreeGrafter"/>
</dbReference>
<dbReference type="InterPro" id="IPR030677">
    <property type="entry name" value="Nnr"/>
</dbReference>
<dbReference type="HAMAP" id="MF_01965">
    <property type="entry name" value="NADHX_dehydratase"/>
    <property type="match status" value="1"/>
</dbReference>
<dbReference type="EMBL" id="JANIBC010000013">
    <property type="protein sequence ID" value="MCQ8186142.1"/>
    <property type="molecule type" value="Genomic_DNA"/>
</dbReference>
<dbReference type="EC" id="5.1.99.6" evidence="19"/>
<evidence type="ECO:0000256" key="10">
    <source>
        <dbReference type="ARBA" id="ARBA00023027"/>
    </source>
</evidence>
<feature type="domain" description="YjeF C-terminal" evidence="20">
    <location>
        <begin position="218"/>
        <end position="482"/>
    </location>
</feature>
<comment type="similarity">
    <text evidence="17">Belongs to the NnrD/CARKD family.</text>
</comment>
<keyword evidence="12 17" id="KW-0456">Lyase</keyword>
<dbReference type="NCBIfam" id="TIGR00197">
    <property type="entry name" value="yjeF_nterm"/>
    <property type="match status" value="1"/>
</dbReference>
<comment type="catalytic activity">
    <reaction evidence="1 18 19">
        <text>(6R)-NADHX = (6S)-NADHX</text>
        <dbReference type="Rhea" id="RHEA:32215"/>
        <dbReference type="ChEBI" id="CHEBI:64074"/>
        <dbReference type="ChEBI" id="CHEBI:64075"/>
        <dbReference type="EC" id="5.1.99.6"/>
    </reaction>
</comment>
<keyword evidence="6 17" id="KW-0547">Nucleotide-binding</keyword>
<evidence type="ECO:0000256" key="4">
    <source>
        <dbReference type="ARBA" id="ARBA00009524"/>
    </source>
</evidence>
<feature type="binding site" evidence="18">
    <location>
        <position position="66"/>
    </location>
    <ligand>
        <name>K(+)</name>
        <dbReference type="ChEBI" id="CHEBI:29103"/>
    </ligand>
</feature>
<protein>
    <recommendedName>
        <fullName evidence="19">Bifunctional NAD(P)H-hydrate repair enzyme</fullName>
    </recommendedName>
    <alternativeName>
        <fullName evidence="19">Nicotinamide nucleotide repair protein</fullName>
    </alternativeName>
    <domain>
        <recommendedName>
            <fullName evidence="19">ADP-dependent (S)-NAD(P)H-hydrate dehydratase</fullName>
            <ecNumber evidence="19">4.2.1.136</ecNumber>
        </recommendedName>
        <alternativeName>
            <fullName evidence="19">ADP-dependent NAD(P)HX dehydratase</fullName>
        </alternativeName>
    </domain>
    <domain>
        <recommendedName>
            <fullName evidence="19">NAD(P)H-hydrate epimerase</fullName>
            <ecNumber evidence="19">5.1.99.6</ecNumber>
        </recommendedName>
    </domain>
</protein>
<dbReference type="Proteomes" id="UP001142610">
    <property type="component" value="Unassembled WGS sequence"/>
</dbReference>
<accession>A0A9X2LCT0</accession>
<feature type="domain" description="YjeF N-terminal" evidence="21">
    <location>
        <begin position="19"/>
        <end position="211"/>
    </location>
</feature>
<feature type="binding site" evidence="18">
    <location>
        <position position="157"/>
    </location>
    <ligand>
        <name>K(+)</name>
        <dbReference type="ChEBI" id="CHEBI:29103"/>
    </ligand>
</feature>
<comment type="similarity">
    <text evidence="3 19">In the N-terminal section; belongs to the NnrE/AIBP family.</text>
</comment>
<evidence type="ECO:0000256" key="2">
    <source>
        <dbReference type="ARBA" id="ARBA00000909"/>
    </source>
</evidence>
<comment type="caution">
    <text evidence="18">Lacks conserved residue(s) required for the propagation of feature annotation.</text>
</comment>
<dbReference type="InterPro" id="IPR017953">
    <property type="entry name" value="Carbohydrate_kinase_pred_CS"/>
</dbReference>
<evidence type="ECO:0000313" key="22">
    <source>
        <dbReference type="EMBL" id="MCQ8186142.1"/>
    </source>
</evidence>
<keyword evidence="11 18" id="KW-0413">Isomerase</keyword>
<evidence type="ECO:0000259" key="20">
    <source>
        <dbReference type="PROSITE" id="PS51383"/>
    </source>
</evidence>
<dbReference type="InterPro" id="IPR004443">
    <property type="entry name" value="YjeF_N_dom"/>
</dbReference>
<evidence type="ECO:0000259" key="21">
    <source>
        <dbReference type="PROSITE" id="PS51385"/>
    </source>
</evidence>
<feature type="binding site" evidence="18">
    <location>
        <begin position="125"/>
        <end position="131"/>
    </location>
    <ligand>
        <name>(6S)-NADPHX</name>
        <dbReference type="ChEBI" id="CHEBI:64076"/>
    </ligand>
</feature>
<organism evidence="22 23">
    <name type="scientific">Parvularcula maris</name>
    <dbReference type="NCBI Taxonomy" id="2965077"/>
    <lineage>
        <taxon>Bacteria</taxon>
        <taxon>Pseudomonadati</taxon>
        <taxon>Pseudomonadota</taxon>
        <taxon>Alphaproteobacteria</taxon>
        <taxon>Parvularculales</taxon>
        <taxon>Parvularculaceae</taxon>
        <taxon>Parvularcula</taxon>
    </lineage>
</organism>
<keyword evidence="10 17" id="KW-0520">NAD</keyword>
<feature type="binding site" evidence="17">
    <location>
        <position position="315"/>
    </location>
    <ligand>
        <name>(6S)-NADPHX</name>
        <dbReference type="ChEBI" id="CHEBI:64076"/>
    </ligand>
</feature>
<keyword evidence="13" id="KW-0511">Multifunctional enzyme</keyword>
<dbReference type="HAMAP" id="MF_01966">
    <property type="entry name" value="NADHX_epimerase"/>
    <property type="match status" value="1"/>
</dbReference>
<dbReference type="PROSITE" id="PS51385">
    <property type="entry name" value="YJEF_N"/>
    <property type="match status" value="1"/>
</dbReference>
<comment type="caution">
    <text evidence="22">The sequence shown here is derived from an EMBL/GenBank/DDBJ whole genome shotgun (WGS) entry which is preliminary data.</text>
</comment>
<sequence>MAFDEAAIRRHMLVTPGAMAAADERTIAGGTERAVLIRRAARAITRVLRSRYAKQPTVILCGPGHNGADGISVAEMLIEAGWPVEVVLLDENQDLSDRLGVLSRVRPSGTFSPRAGMLVIDALFGAGLSRLLEGEALMLIERLELSQATCLAIDLPSGLDGQTGEIRGAAPYADATVTFHRLKPGHLLGHGPERCGKVFLADIGIEAEEDDAGALHNHPDLWRHLLRPSKRDTHKYEKGHVTALGGPGLKGGAGRLAARAAAVSGAGAVTYLTPLSSAEFAAASFDAVMVAPFHGPDSVTDLTYKRGGACVFGPGMGHGDAAKEALLAVLETEIPCVLDADALTLFEKKPGELFEKLHPNCVLTPHEGEFSRLFGEMEGSKLERACKAAKKAGAVVLLKGSTTVIAGDGLPLVNSNGSAALATAGAGDVLAGLIAGFLAQGMAAAEAAAAGAYIHADAASGQGPGLEAEALPPLIASVLKNLVAPTH</sequence>
<dbReference type="NCBIfam" id="TIGR00196">
    <property type="entry name" value="yjeF_cterm"/>
    <property type="match status" value="1"/>
</dbReference>
<keyword evidence="9 18" id="KW-0630">Potassium</keyword>
<dbReference type="InterPro" id="IPR029056">
    <property type="entry name" value="Ribokinase-like"/>
</dbReference>
<evidence type="ECO:0000256" key="5">
    <source>
        <dbReference type="ARBA" id="ARBA00022723"/>
    </source>
</evidence>
<evidence type="ECO:0000256" key="18">
    <source>
        <dbReference type="HAMAP-Rule" id="MF_01966"/>
    </source>
</evidence>
<name>A0A9X2LCT0_9PROT</name>
<comment type="function">
    <text evidence="14 19">Bifunctional enzyme that catalyzes the epimerization of the S- and R-forms of NAD(P)HX and the dehydration of the S-form of NAD(P)HX at the expense of ADP, which is converted to AMP. This allows the repair of both epimers of NAD(P)HX, a damaged form of NAD(P)H that is a result of enzymatic or heat-dependent hydration.</text>
</comment>
<feature type="binding site" evidence="17">
    <location>
        <position position="253"/>
    </location>
    <ligand>
        <name>(6S)-NADPHX</name>
        <dbReference type="ChEBI" id="CHEBI:64076"/>
    </ligand>
</feature>
<dbReference type="PROSITE" id="PS01050">
    <property type="entry name" value="YJEF_C_2"/>
    <property type="match status" value="1"/>
</dbReference>
<dbReference type="GO" id="GO:0052856">
    <property type="term" value="F:NAD(P)HX epimerase activity"/>
    <property type="evidence" value="ECO:0007669"/>
    <property type="project" value="UniProtKB-UniRule"/>
</dbReference>
<dbReference type="Pfam" id="PF01256">
    <property type="entry name" value="Carb_kinase"/>
    <property type="match status" value="1"/>
</dbReference>
<evidence type="ECO:0000313" key="23">
    <source>
        <dbReference type="Proteomes" id="UP001142610"/>
    </source>
</evidence>
<feature type="binding site" evidence="18">
    <location>
        <position position="154"/>
    </location>
    <ligand>
        <name>(6S)-NADPHX</name>
        <dbReference type="ChEBI" id="CHEBI:64076"/>
    </ligand>
</feature>
<comment type="catalytic activity">
    <reaction evidence="2 18 19">
        <text>(6R)-NADPHX = (6S)-NADPHX</text>
        <dbReference type="Rhea" id="RHEA:32227"/>
        <dbReference type="ChEBI" id="CHEBI:64076"/>
        <dbReference type="ChEBI" id="CHEBI:64077"/>
        <dbReference type="EC" id="5.1.99.6"/>
    </reaction>
</comment>
<dbReference type="EC" id="4.2.1.136" evidence="19"/>
<comment type="catalytic activity">
    <reaction evidence="16 17 19">
        <text>(6S)-NADPHX + ADP = AMP + phosphate + NADPH + H(+)</text>
        <dbReference type="Rhea" id="RHEA:32235"/>
        <dbReference type="ChEBI" id="CHEBI:15378"/>
        <dbReference type="ChEBI" id="CHEBI:43474"/>
        <dbReference type="ChEBI" id="CHEBI:57783"/>
        <dbReference type="ChEBI" id="CHEBI:64076"/>
        <dbReference type="ChEBI" id="CHEBI:456215"/>
        <dbReference type="ChEBI" id="CHEBI:456216"/>
        <dbReference type="EC" id="4.2.1.136"/>
    </reaction>
</comment>
<dbReference type="SUPFAM" id="SSF53613">
    <property type="entry name" value="Ribokinase-like"/>
    <property type="match status" value="1"/>
</dbReference>
<evidence type="ECO:0000256" key="9">
    <source>
        <dbReference type="ARBA" id="ARBA00022958"/>
    </source>
</evidence>
<dbReference type="PROSITE" id="PS51383">
    <property type="entry name" value="YJEF_C_3"/>
    <property type="match status" value="1"/>
</dbReference>
<dbReference type="PIRSF" id="PIRSF017184">
    <property type="entry name" value="Nnr"/>
    <property type="match status" value="1"/>
</dbReference>
<comment type="subunit">
    <text evidence="17">Homotetramer.</text>
</comment>
<evidence type="ECO:0000256" key="16">
    <source>
        <dbReference type="ARBA" id="ARBA00049209"/>
    </source>
</evidence>
<reference evidence="22" key="1">
    <citation type="submission" date="2022-07" db="EMBL/GenBank/DDBJ databases">
        <title>Parvularcula maris sp. nov., an algicidal bacterium isolated from seawater.</title>
        <authorList>
            <person name="Li F."/>
        </authorList>
    </citation>
    <scope>NUCLEOTIDE SEQUENCE</scope>
    <source>
        <strain evidence="22">BGMRC 0090</strain>
    </source>
</reference>
<evidence type="ECO:0000256" key="6">
    <source>
        <dbReference type="ARBA" id="ARBA00022741"/>
    </source>
</evidence>
<comment type="similarity">
    <text evidence="18">Belongs to the NnrE/AIBP family.</text>
</comment>
<dbReference type="PANTHER" id="PTHR12592:SF0">
    <property type="entry name" value="ATP-DEPENDENT (S)-NAD(P)H-HYDRATE DEHYDRATASE"/>
    <property type="match status" value="1"/>
</dbReference>
<comment type="similarity">
    <text evidence="4 19">In the C-terminal section; belongs to the NnrD/CARKD family.</text>
</comment>
<proteinExistence type="inferred from homology"/>
<dbReference type="Pfam" id="PF03853">
    <property type="entry name" value="YjeF_N"/>
    <property type="match status" value="1"/>
</dbReference>
<gene>
    <name evidence="18" type="primary">nnrE</name>
    <name evidence="17" type="synonym">nnrD</name>
    <name evidence="22" type="ORF">NOG11_12200</name>
</gene>
<dbReference type="GO" id="GO:0052855">
    <property type="term" value="F:ADP-dependent NAD(P)H-hydrate dehydratase activity"/>
    <property type="evidence" value="ECO:0007669"/>
    <property type="project" value="UniProtKB-UniRule"/>
</dbReference>
<dbReference type="AlphaFoldDB" id="A0A9X2LCT0"/>
<dbReference type="InterPro" id="IPR036652">
    <property type="entry name" value="YjeF_N_dom_sf"/>
</dbReference>
<feature type="binding site" evidence="17">
    <location>
        <begin position="399"/>
        <end position="403"/>
    </location>
    <ligand>
        <name>AMP</name>
        <dbReference type="ChEBI" id="CHEBI:456215"/>
    </ligand>
</feature>
<evidence type="ECO:0000256" key="11">
    <source>
        <dbReference type="ARBA" id="ARBA00023235"/>
    </source>
</evidence>
<dbReference type="GO" id="GO:0005524">
    <property type="term" value="F:ATP binding"/>
    <property type="evidence" value="ECO:0007669"/>
    <property type="project" value="UniProtKB-UniRule"/>
</dbReference>
<comment type="catalytic activity">
    <reaction evidence="15 17 19">
        <text>(6S)-NADHX + ADP = AMP + phosphate + NADH + H(+)</text>
        <dbReference type="Rhea" id="RHEA:32223"/>
        <dbReference type="ChEBI" id="CHEBI:15378"/>
        <dbReference type="ChEBI" id="CHEBI:43474"/>
        <dbReference type="ChEBI" id="CHEBI:57945"/>
        <dbReference type="ChEBI" id="CHEBI:64074"/>
        <dbReference type="ChEBI" id="CHEBI:456215"/>
        <dbReference type="ChEBI" id="CHEBI:456216"/>
        <dbReference type="EC" id="4.2.1.136"/>
    </reaction>
</comment>
<feature type="binding site" evidence="18">
    <location>
        <position position="121"/>
    </location>
    <ligand>
        <name>K(+)</name>
        <dbReference type="ChEBI" id="CHEBI:29103"/>
    </ligand>
</feature>
<evidence type="ECO:0000256" key="19">
    <source>
        <dbReference type="PIRNR" id="PIRNR017184"/>
    </source>
</evidence>
<dbReference type="Gene3D" id="3.40.1190.20">
    <property type="match status" value="1"/>
</dbReference>
<feature type="binding site" evidence="17">
    <location>
        <position position="366"/>
    </location>
    <ligand>
        <name>(6S)-NADPHX</name>
        <dbReference type="ChEBI" id="CHEBI:64076"/>
    </ligand>
</feature>
<comment type="cofactor">
    <cofactor evidence="18 19">
        <name>K(+)</name>
        <dbReference type="ChEBI" id="CHEBI:29103"/>
    </cofactor>
    <text evidence="18 19">Binds 1 potassium ion per subunit.</text>
</comment>
<keyword evidence="7 17" id="KW-0067">ATP-binding</keyword>
<dbReference type="PANTHER" id="PTHR12592">
    <property type="entry name" value="ATP-DEPENDENT (S)-NAD(P)H-HYDRATE DEHYDRATASE FAMILY MEMBER"/>
    <property type="match status" value="1"/>
</dbReference>
<evidence type="ECO:0000256" key="13">
    <source>
        <dbReference type="ARBA" id="ARBA00023268"/>
    </source>
</evidence>
<dbReference type="Gene3D" id="3.40.50.10260">
    <property type="entry name" value="YjeF N-terminal domain"/>
    <property type="match status" value="1"/>
</dbReference>
<evidence type="ECO:0000256" key="7">
    <source>
        <dbReference type="ARBA" id="ARBA00022840"/>
    </source>
</evidence>
<feature type="binding site" evidence="18">
    <location>
        <begin position="65"/>
        <end position="69"/>
    </location>
    <ligand>
        <name>(6S)-NADPHX</name>
        <dbReference type="ChEBI" id="CHEBI:64076"/>
    </ligand>
</feature>
<dbReference type="InterPro" id="IPR000631">
    <property type="entry name" value="CARKD"/>
</dbReference>
<comment type="function">
    <text evidence="17">Catalyzes the dehydration of the S-form of NAD(P)HX at the expense of ADP, which is converted to AMP. Together with NAD(P)HX epimerase, which catalyzes the epimerization of the S- and R-forms, the enzyme allows the repair of both epimers of NAD(P)HX, a damaged form of NAD(P)H that is a result of enzymatic or heat-dependent hydration.</text>
</comment>
<evidence type="ECO:0000256" key="14">
    <source>
        <dbReference type="ARBA" id="ARBA00025153"/>
    </source>
</evidence>
<dbReference type="GO" id="GO:0046496">
    <property type="term" value="P:nicotinamide nucleotide metabolic process"/>
    <property type="evidence" value="ECO:0007669"/>
    <property type="project" value="UniProtKB-UniRule"/>
</dbReference>
<comment type="function">
    <text evidence="18">Catalyzes the epimerization of the S- and R-forms of NAD(P)HX, a damaged form of NAD(P)H that is a result of enzymatic or heat-dependent hydration. This is a prerequisite for the S-specific NAD(P)H-hydrate dehydratase to allow the repair of both epimers of NAD(P)HX.</text>
</comment>
<dbReference type="GO" id="GO:0046872">
    <property type="term" value="F:metal ion binding"/>
    <property type="evidence" value="ECO:0007669"/>
    <property type="project" value="UniProtKB-UniRule"/>
</dbReference>
<dbReference type="CDD" id="cd01171">
    <property type="entry name" value="YXKO-related"/>
    <property type="match status" value="1"/>
</dbReference>
<feature type="binding site" evidence="17">
    <location>
        <position position="428"/>
    </location>
    <ligand>
        <name>(6S)-NADPHX</name>
        <dbReference type="ChEBI" id="CHEBI:64076"/>
    </ligand>
</feature>
<evidence type="ECO:0000256" key="8">
    <source>
        <dbReference type="ARBA" id="ARBA00022857"/>
    </source>
</evidence>
<comment type="cofactor">
    <cofactor evidence="17">
        <name>Mg(2+)</name>
        <dbReference type="ChEBI" id="CHEBI:18420"/>
    </cofactor>
</comment>